<evidence type="ECO:0000256" key="1">
    <source>
        <dbReference type="SAM" id="SignalP"/>
    </source>
</evidence>
<evidence type="ECO:0000313" key="2">
    <source>
        <dbReference type="EMBL" id="KAE8055904.1"/>
    </source>
</evidence>
<protein>
    <recommendedName>
        <fullName evidence="4">Glucuronosyltransferase PGSIP8</fullName>
    </recommendedName>
</protein>
<reference evidence="2 3" key="1">
    <citation type="submission" date="2019-06" db="EMBL/GenBank/DDBJ databases">
        <title>A chromosomal-level reference genome of Carpinus fangiana (Coryloideae, Betulaceae).</title>
        <authorList>
            <person name="Yang X."/>
            <person name="Wang Z."/>
            <person name="Zhang L."/>
            <person name="Hao G."/>
            <person name="Liu J."/>
            <person name="Yang Y."/>
        </authorList>
    </citation>
    <scope>NUCLEOTIDE SEQUENCE [LARGE SCALE GENOMIC DNA]</scope>
    <source>
        <strain evidence="2">Cfa_2016G</strain>
        <tissue evidence="2">Leaf</tissue>
    </source>
</reference>
<dbReference type="EMBL" id="CM017325">
    <property type="protein sequence ID" value="KAE8055904.1"/>
    <property type="molecule type" value="Genomic_DNA"/>
</dbReference>
<feature type="signal peptide" evidence="1">
    <location>
        <begin position="1"/>
        <end position="33"/>
    </location>
</feature>
<gene>
    <name evidence="2" type="ORF">FH972_012715</name>
</gene>
<name>A0A5N6R7T1_9ROSI</name>
<evidence type="ECO:0008006" key="4">
    <source>
        <dbReference type="Google" id="ProtNLM"/>
    </source>
</evidence>
<accession>A0A5N6R7T1</accession>
<feature type="chain" id="PRO_5024355591" description="Glucuronosyltransferase PGSIP8" evidence="1">
    <location>
        <begin position="34"/>
        <end position="92"/>
    </location>
</feature>
<dbReference type="Proteomes" id="UP000327013">
    <property type="component" value="Chromosome 5"/>
</dbReference>
<proteinExistence type="predicted"/>
<dbReference type="AlphaFoldDB" id="A0A5N6R7T1"/>
<keyword evidence="1" id="KW-0732">Signal</keyword>
<keyword evidence="3" id="KW-1185">Reference proteome</keyword>
<organism evidence="2 3">
    <name type="scientific">Carpinus fangiana</name>
    <dbReference type="NCBI Taxonomy" id="176857"/>
    <lineage>
        <taxon>Eukaryota</taxon>
        <taxon>Viridiplantae</taxon>
        <taxon>Streptophyta</taxon>
        <taxon>Embryophyta</taxon>
        <taxon>Tracheophyta</taxon>
        <taxon>Spermatophyta</taxon>
        <taxon>Magnoliopsida</taxon>
        <taxon>eudicotyledons</taxon>
        <taxon>Gunneridae</taxon>
        <taxon>Pentapetalae</taxon>
        <taxon>rosids</taxon>
        <taxon>fabids</taxon>
        <taxon>Fagales</taxon>
        <taxon>Betulaceae</taxon>
        <taxon>Carpinus</taxon>
    </lineage>
</organism>
<dbReference type="OrthoDB" id="2014201at2759"/>
<sequence>MGWKEEERKVVGLMRFVLLILVAACGTTSPAYGEAAQQRNAYATMMYMGTPRDYEFYVAIRVMLRSLARLNVDADRVVIASVDVPLRWVHAL</sequence>
<evidence type="ECO:0000313" key="3">
    <source>
        <dbReference type="Proteomes" id="UP000327013"/>
    </source>
</evidence>